<dbReference type="Pfam" id="PF12627">
    <property type="entry name" value="PolyA_pol_RNAbd"/>
    <property type="match status" value="1"/>
</dbReference>
<comment type="caution">
    <text evidence="12">The sequence shown here is derived from an EMBL/GenBank/DDBJ whole genome shotgun (WGS) entry which is preliminary data.</text>
</comment>
<evidence type="ECO:0000256" key="9">
    <source>
        <dbReference type="SAM" id="MobiDB-lite"/>
    </source>
</evidence>
<dbReference type="GO" id="GO:0000049">
    <property type="term" value="F:tRNA binding"/>
    <property type="evidence" value="ECO:0007669"/>
    <property type="project" value="TreeGrafter"/>
</dbReference>
<keyword evidence="7" id="KW-0460">Magnesium</keyword>
<dbReference type="GO" id="GO:1990817">
    <property type="term" value="F:poly(A) RNA polymerase activity"/>
    <property type="evidence" value="ECO:0007669"/>
    <property type="project" value="UniProtKB-EC"/>
</dbReference>
<dbReference type="GO" id="GO:0000166">
    <property type="term" value="F:nucleotide binding"/>
    <property type="evidence" value="ECO:0007669"/>
    <property type="project" value="UniProtKB-KW"/>
</dbReference>
<comment type="cofactor">
    <cofactor evidence="1">
        <name>Mg(2+)</name>
        <dbReference type="ChEBI" id="CHEBI:18420"/>
    </cofactor>
</comment>
<feature type="region of interest" description="Disordered" evidence="9">
    <location>
        <begin position="1"/>
        <end position="21"/>
    </location>
</feature>
<dbReference type="InterPro" id="IPR002646">
    <property type="entry name" value="PolA_pol_head_dom"/>
</dbReference>
<dbReference type="EC" id="2.7.7.19" evidence="12"/>
<gene>
    <name evidence="12" type="ORF">GGD89_002187</name>
</gene>
<keyword evidence="5" id="KW-0479">Metal-binding</keyword>
<dbReference type="GO" id="GO:0046872">
    <property type="term" value="F:metal ion binding"/>
    <property type="evidence" value="ECO:0007669"/>
    <property type="project" value="UniProtKB-KW"/>
</dbReference>
<dbReference type="PANTHER" id="PTHR46173:SF1">
    <property type="entry name" value="CCA TRNA NUCLEOTIDYLTRANSFERASE 1, MITOCHONDRIAL"/>
    <property type="match status" value="1"/>
</dbReference>
<dbReference type="Pfam" id="PF01743">
    <property type="entry name" value="PolyA_pol"/>
    <property type="match status" value="1"/>
</dbReference>
<dbReference type="InterPro" id="IPR043519">
    <property type="entry name" value="NT_sf"/>
</dbReference>
<keyword evidence="6" id="KW-0547">Nucleotide-binding</keyword>
<keyword evidence="8" id="KW-0694">RNA-binding</keyword>
<evidence type="ECO:0000256" key="4">
    <source>
        <dbReference type="ARBA" id="ARBA00022695"/>
    </source>
</evidence>
<keyword evidence="2 8" id="KW-0808">Transferase</keyword>
<evidence type="ECO:0000313" key="12">
    <source>
        <dbReference type="EMBL" id="MBB4266555.1"/>
    </source>
</evidence>
<comment type="similarity">
    <text evidence="8">Belongs to the tRNA nucleotidyltransferase/poly(A) polymerase family.</text>
</comment>
<proteinExistence type="inferred from homology"/>
<organism evidence="12 13">
    <name type="scientific">Roseospira visakhapatnamensis</name>
    <dbReference type="NCBI Taxonomy" id="390880"/>
    <lineage>
        <taxon>Bacteria</taxon>
        <taxon>Pseudomonadati</taxon>
        <taxon>Pseudomonadota</taxon>
        <taxon>Alphaproteobacteria</taxon>
        <taxon>Rhodospirillales</taxon>
        <taxon>Rhodospirillaceae</taxon>
        <taxon>Roseospira</taxon>
    </lineage>
</organism>
<evidence type="ECO:0000256" key="7">
    <source>
        <dbReference type="ARBA" id="ARBA00022842"/>
    </source>
</evidence>
<protein>
    <submittedName>
        <fullName evidence="12">Poly(A) polymerase</fullName>
        <ecNumber evidence="12">2.7.7.19</ecNumber>
    </submittedName>
</protein>
<evidence type="ECO:0000256" key="3">
    <source>
        <dbReference type="ARBA" id="ARBA00022694"/>
    </source>
</evidence>
<evidence type="ECO:0000259" key="10">
    <source>
        <dbReference type="Pfam" id="PF01743"/>
    </source>
</evidence>
<dbReference type="AlphaFoldDB" id="A0A7W6W9W0"/>
<keyword evidence="13" id="KW-1185">Reference proteome</keyword>
<evidence type="ECO:0000256" key="5">
    <source>
        <dbReference type="ARBA" id="ARBA00022723"/>
    </source>
</evidence>
<dbReference type="SUPFAM" id="SSF81891">
    <property type="entry name" value="Poly A polymerase C-terminal region-like"/>
    <property type="match status" value="1"/>
</dbReference>
<reference evidence="12 13" key="1">
    <citation type="submission" date="2020-08" db="EMBL/GenBank/DDBJ databases">
        <title>Genome sequencing of Purple Non-Sulfur Bacteria from various extreme environments.</title>
        <authorList>
            <person name="Mayer M."/>
        </authorList>
    </citation>
    <scope>NUCLEOTIDE SEQUENCE [LARGE SCALE GENOMIC DNA]</scope>
    <source>
        <strain evidence="12 13">JA131</strain>
    </source>
</reference>
<keyword evidence="3" id="KW-0819">tRNA processing</keyword>
<keyword evidence="4 12" id="KW-0548">Nucleotidyltransferase</keyword>
<evidence type="ECO:0000259" key="11">
    <source>
        <dbReference type="Pfam" id="PF12627"/>
    </source>
</evidence>
<feature type="domain" description="Poly A polymerase head" evidence="10">
    <location>
        <begin position="44"/>
        <end position="167"/>
    </location>
</feature>
<evidence type="ECO:0000256" key="6">
    <source>
        <dbReference type="ARBA" id="ARBA00022741"/>
    </source>
</evidence>
<dbReference type="InterPro" id="IPR050264">
    <property type="entry name" value="Bact_CCA-adding_enz_type3_sf"/>
</dbReference>
<dbReference type="CDD" id="cd05398">
    <property type="entry name" value="NT_ClassII-CCAase"/>
    <property type="match status" value="1"/>
</dbReference>
<sequence>MTRNWSHLADERRPVGQLSPDPWLTAPATRRLLAALEAEGTRVRFVGGCVRDGLLRRPVKDVDVATPDEPETVVALLEAAGIRTVPWSRGLAHGTVLAVVDETPFEVTTLRHDVACDGRHAQVAFTRDWLADATRRDFTINALSATADGAVYDYVEGIADLAAGRVRFVGRATARIHEDALRILRFFRFHAHYASTGPDADAYAACQSLAPLVQGVSAERTRTELLKTLLAPDPAGALLLMRGARVLPLVLPEAEHVGRLRMLAFLETRGVVAPGVAPDALRRLAAVVGMLETEDQALALAERLRLSRAEARRLTAMVTTPPEARPVPDLSPADRYRRLDRLGPALFIDLALLDWARERQGEGHTDSRRTRGWIAQIEAAGGFDPPPFPLTGRDLLAAGLPRGPAVGTALAALRDWWLAEGCRPGRADLLHRLHETRAAHALAHTETVDR</sequence>
<evidence type="ECO:0000256" key="8">
    <source>
        <dbReference type="RuleBase" id="RU003953"/>
    </source>
</evidence>
<evidence type="ECO:0000256" key="2">
    <source>
        <dbReference type="ARBA" id="ARBA00022679"/>
    </source>
</evidence>
<evidence type="ECO:0000256" key="1">
    <source>
        <dbReference type="ARBA" id="ARBA00001946"/>
    </source>
</evidence>
<accession>A0A7W6W9W0</accession>
<evidence type="ECO:0000313" key="13">
    <source>
        <dbReference type="Proteomes" id="UP000554286"/>
    </source>
</evidence>
<dbReference type="SUPFAM" id="SSF81301">
    <property type="entry name" value="Nucleotidyltransferase"/>
    <property type="match status" value="1"/>
</dbReference>
<dbReference type="Proteomes" id="UP000554286">
    <property type="component" value="Unassembled WGS sequence"/>
</dbReference>
<dbReference type="EMBL" id="JACIGK010000014">
    <property type="protein sequence ID" value="MBB4266555.1"/>
    <property type="molecule type" value="Genomic_DNA"/>
</dbReference>
<dbReference type="InterPro" id="IPR032828">
    <property type="entry name" value="PolyA_RNA-bd"/>
</dbReference>
<name>A0A7W6W9W0_9PROT</name>
<dbReference type="Gene3D" id="3.30.460.10">
    <property type="entry name" value="Beta Polymerase, domain 2"/>
    <property type="match status" value="1"/>
</dbReference>
<dbReference type="RefSeq" id="WP_184045093.1">
    <property type="nucleotide sequence ID" value="NZ_JACIGK010000014.1"/>
</dbReference>
<dbReference type="PANTHER" id="PTHR46173">
    <property type="entry name" value="CCA TRNA NUCLEOTIDYLTRANSFERASE 1, MITOCHONDRIAL"/>
    <property type="match status" value="1"/>
</dbReference>
<feature type="domain" description="tRNA nucleotidyltransferase/poly(A) polymerase RNA and SrmB- binding" evidence="11">
    <location>
        <begin position="201"/>
        <end position="255"/>
    </location>
</feature>
<dbReference type="GO" id="GO:0008033">
    <property type="term" value="P:tRNA processing"/>
    <property type="evidence" value="ECO:0007669"/>
    <property type="project" value="UniProtKB-KW"/>
</dbReference>
<dbReference type="Gene3D" id="1.10.3090.10">
    <property type="entry name" value="cca-adding enzyme, domain 2"/>
    <property type="match status" value="1"/>
</dbReference>